<evidence type="ECO:0000313" key="2">
    <source>
        <dbReference type="Proteomes" id="UP001593940"/>
    </source>
</evidence>
<organism evidence="1 2">
    <name type="scientific">Microvirga arabica</name>
    <dbReference type="NCBI Taxonomy" id="1128671"/>
    <lineage>
        <taxon>Bacteria</taxon>
        <taxon>Pseudomonadati</taxon>
        <taxon>Pseudomonadota</taxon>
        <taxon>Alphaproteobacteria</taxon>
        <taxon>Hyphomicrobiales</taxon>
        <taxon>Methylobacteriaceae</taxon>
        <taxon>Microvirga</taxon>
    </lineage>
</organism>
<gene>
    <name evidence="1" type="ORF">ACETIH_17550</name>
</gene>
<reference evidence="1 2" key="1">
    <citation type="submission" date="2024-09" db="EMBL/GenBank/DDBJ databases">
        <title>Nodulacao em especies de Leguminosae Basais da Amazonia e Caracterizacao dos Rizobios e Bacterias Associadas aos Nodulos.</title>
        <authorList>
            <person name="Jambeiro I.C.A."/>
            <person name="Lopes I.S."/>
            <person name="Aguiar E.R.G.R."/>
            <person name="Santos A.F.J."/>
            <person name="Dos Santos J.M.F."/>
            <person name="Gross E."/>
        </authorList>
    </citation>
    <scope>NUCLEOTIDE SEQUENCE [LARGE SCALE GENOMIC DNA]</scope>
    <source>
        <strain evidence="1 2">BRUESC1165</strain>
    </source>
</reference>
<dbReference type="RefSeq" id="WP_377030392.1">
    <property type="nucleotide sequence ID" value="NZ_JBHOMY010000055.1"/>
</dbReference>
<dbReference type="Proteomes" id="UP001593940">
    <property type="component" value="Unassembled WGS sequence"/>
</dbReference>
<evidence type="ECO:0000313" key="1">
    <source>
        <dbReference type="EMBL" id="MFC1458471.1"/>
    </source>
</evidence>
<comment type="caution">
    <text evidence="1">The sequence shown here is derived from an EMBL/GenBank/DDBJ whole genome shotgun (WGS) entry which is preliminary data.</text>
</comment>
<accession>A0ABV6YB23</accession>
<keyword evidence="2" id="KW-1185">Reference proteome</keyword>
<sequence length="77" mass="9259">MPNHTLEWEHLVKTERDIVEGEWRVTRQMLLIEKLRQAGHATAEAEKLLLTLEDTLEDWWAHRDEILRNLERHSAIH</sequence>
<proteinExistence type="predicted"/>
<name>A0ABV6YB23_9HYPH</name>
<dbReference type="EMBL" id="JBHOMY010000055">
    <property type="protein sequence ID" value="MFC1458471.1"/>
    <property type="molecule type" value="Genomic_DNA"/>
</dbReference>
<protein>
    <submittedName>
        <fullName evidence="1">Uncharacterized protein</fullName>
    </submittedName>
</protein>